<dbReference type="EMBL" id="JACIEH010000006">
    <property type="protein sequence ID" value="MBB4101431.1"/>
    <property type="molecule type" value="Genomic_DNA"/>
</dbReference>
<dbReference type="Pfam" id="PF20033">
    <property type="entry name" value="DUF6438"/>
    <property type="match status" value="1"/>
</dbReference>
<accession>A0A7W6JZF9</accession>
<sequence length="170" mass="18132">MRRLSIMGLGLLALAGCVKPSGGPAGPGKPVAIESDSIRYETGPCYGRCPVYAVTVRPDGTGVFEGKRFTAVTGEKAFKLSRAEYDAFAARLAPYRPESGQVRYAPGEKNCEPAATDASSVDVTWTRAIGDSQGLYFYYGCRAEKNRPLGQALGEAVEGLPIHDLIGERP</sequence>
<dbReference type="PROSITE" id="PS51257">
    <property type="entry name" value="PROKAR_LIPOPROTEIN"/>
    <property type="match status" value="1"/>
</dbReference>
<evidence type="ECO:0000313" key="3">
    <source>
        <dbReference type="Proteomes" id="UP000557392"/>
    </source>
</evidence>
<dbReference type="RefSeq" id="WP_184000791.1">
    <property type="nucleotide sequence ID" value="NZ_JACIEH010000006.1"/>
</dbReference>
<dbReference type="Proteomes" id="UP000557392">
    <property type="component" value="Unassembled WGS sequence"/>
</dbReference>
<comment type="caution">
    <text evidence="2">The sequence shown here is derived from an EMBL/GenBank/DDBJ whole genome shotgun (WGS) entry which is preliminary data.</text>
</comment>
<name>A0A7W6JZF9_9SPHN</name>
<keyword evidence="3" id="KW-1185">Reference proteome</keyword>
<dbReference type="AlphaFoldDB" id="A0A7W6JZF9"/>
<evidence type="ECO:0000313" key="2">
    <source>
        <dbReference type="EMBL" id="MBB4101431.1"/>
    </source>
</evidence>
<proteinExistence type="predicted"/>
<dbReference type="InterPro" id="IPR045497">
    <property type="entry name" value="DUF6438"/>
</dbReference>
<protein>
    <recommendedName>
        <fullName evidence="1">DUF6438 domain-containing protein</fullName>
    </recommendedName>
</protein>
<organism evidence="2 3">
    <name type="scientific">Sphingomonas kyeonggiensis</name>
    <dbReference type="NCBI Taxonomy" id="1268553"/>
    <lineage>
        <taxon>Bacteria</taxon>
        <taxon>Pseudomonadati</taxon>
        <taxon>Pseudomonadota</taxon>
        <taxon>Alphaproteobacteria</taxon>
        <taxon>Sphingomonadales</taxon>
        <taxon>Sphingomonadaceae</taxon>
        <taxon>Sphingomonas</taxon>
    </lineage>
</organism>
<reference evidence="2 3" key="1">
    <citation type="submission" date="2020-08" db="EMBL/GenBank/DDBJ databases">
        <title>Genomic Encyclopedia of Type Strains, Phase IV (KMG-IV): sequencing the most valuable type-strain genomes for metagenomic binning, comparative biology and taxonomic classification.</title>
        <authorList>
            <person name="Goeker M."/>
        </authorList>
    </citation>
    <scope>NUCLEOTIDE SEQUENCE [LARGE SCALE GENOMIC DNA]</scope>
    <source>
        <strain evidence="2 3">DSM 101806</strain>
    </source>
</reference>
<gene>
    <name evidence="2" type="ORF">GGR46_005023</name>
</gene>
<feature type="domain" description="DUF6438" evidence="1">
    <location>
        <begin position="37"/>
        <end position="139"/>
    </location>
</feature>
<evidence type="ECO:0000259" key="1">
    <source>
        <dbReference type="Pfam" id="PF20033"/>
    </source>
</evidence>